<evidence type="ECO:0000313" key="2">
    <source>
        <dbReference type="EMBL" id="ETP06412.1"/>
    </source>
</evidence>
<dbReference type="PANTHER" id="PTHR47718:SF3">
    <property type="entry name" value="PROTEIN FAR1-RELATED SEQUENCE 5-LIKE"/>
    <property type="match status" value="1"/>
</dbReference>
<dbReference type="EMBL" id="ANIX01003442">
    <property type="protein sequence ID" value="ETP06412.1"/>
    <property type="molecule type" value="Genomic_DNA"/>
</dbReference>
<dbReference type="EMBL" id="ANIX01004824">
    <property type="protein sequence ID" value="ETP00005.1"/>
    <property type="molecule type" value="Genomic_DNA"/>
</dbReference>
<name>W2VP27_PHYNI</name>
<dbReference type="PANTHER" id="PTHR47718">
    <property type="entry name" value="OS01G0519700 PROTEIN"/>
    <property type="match status" value="1"/>
</dbReference>
<proteinExistence type="predicted"/>
<sequence>MILPKDIANAKNAARRRILATSTPIEALFNQLNDEGFFYQYTANVETQRLEHLLWAHPATANLYKFHSDVIVMDCIYKTNKFDLPAIECHLPYGYRPSGVSGLAT</sequence>
<evidence type="ECO:0000313" key="1">
    <source>
        <dbReference type="EMBL" id="ETP00005.1"/>
    </source>
</evidence>
<accession>W2VP27</accession>
<reference evidence="1 3" key="1">
    <citation type="submission" date="2013-11" db="EMBL/GenBank/DDBJ databases">
        <title>The Genome Sequence of Phytophthora parasitica CJ01A1.</title>
        <authorList>
            <consortium name="The Broad Institute Genomics Platform"/>
            <person name="Russ C."/>
            <person name="Tyler B."/>
            <person name="Panabieres F."/>
            <person name="Shan W."/>
            <person name="Tripathy S."/>
            <person name="Grunwald N."/>
            <person name="Machado M."/>
            <person name="Johnson C.S."/>
            <person name="Walker B."/>
            <person name="Young S.K."/>
            <person name="Zeng Q."/>
            <person name="Gargeya S."/>
            <person name="Fitzgerald M."/>
            <person name="Haas B."/>
            <person name="Abouelleil A."/>
            <person name="Allen A.W."/>
            <person name="Alvarado L."/>
            <person name="Arachchi H.M."/>
            <person name="Berlin A.M."/>
            <person name="Chapman S.B."/>
            <person name="Gainer-Dewar J."/>
            <person name="Goldberg J."/>
            <person name="Griggs A."/>
            <person name="Gujja S."/>
            <person name="Hansen M."/>
            <person name="Howarth C."/>
            <person name="Imamovic A."/>
            <person name="Ireland A."/>
            <person name="Larimer J."/>
            <person name="McCowan C."/>
            <person name="Murphy C."/>
            <person name="Pearson M."/>
            <person name="Poon T.W."/>
            <person name="Priest M."/>
            <person name="Roberts A."/>
            <person name="Saif S."/>
            <person name="Shea T."/>
            <person name="Sisk P."/>
            <person name="Sykes S."/>
            <person name="Wortman J."/>
            <person name="Nusbaum C."/>
            <person name="Birren B."/>
        </authorList>
    </citation>
    <scope>NUCLEOTIDE SEQUENCE [LARGE SCALE GENOMIC DNA]</scope>
    <source>
        <strain evidence="1 3">CJ01A1</strain>
    </source>
</reference>
<dbReference type="Proteomes" id="UP000018958">
    <property type="component" value="Unassembled WGS sequence"/>
</dbReference>
<comment type="caution">
    <text evidence="1">The sequence shown here is derived from an EMBL/GenBank/DDBJ whole genome shotgun (WGS) entry which is preliminary data.</text>
</comment>
<evidence type="ECO:0000313" key="3">
    <source>
        <dbReference type="Proteomes" id="UP000018958"/>
    </source>
</evidence>
<dbReference type="AlphaFoldDB" id="W2VP27"/>
<protein>
    <recommendedName>
        <fullName evidence="4">Protein FAR1-RELATED SEQUENCE</fullName>
    </recommendedName>
</protein>
<organism evidence="1 3">
    <name type="scientific">Phytophthora nicotianae CJ01A1</name>
    <dbReference type="NCBI Taxonomy" id="1317063"/>
    <lineage>
        <taxon>Eukaryota</taxon>
        <taxon>Sar</taxon>
        <taxon>Stramenopiles</taxon>
        <taxon>Oomycota</taxon>
        <taxon>Peronosporomycetes</taxon>
        <taxon>Peronosporales</taxon>
        <taxon>Peronosporaceae</taxon>
        <taxon>Phytophthora</taxon>
    </lineage>
</organism>
<gene>
    <name evidence="2" type="ORF">F441_17197</name>
    <name evidence="1" type="ORF">F441_22571</name>
</gene>
<evidence type="ECO:0008006" key="4">
    <source>
        <dbReference type="Google" id="ProtNLM"/>
    </source>
</evidence>